<comment type="caution">
    <text evidence="1">The sequence shown here is derived from an EMBL/GenBank/DDBJ whole genome shotgun (WGS) entry which is preliminary data.</text>
</comment>
<protein>
    <recommendedName>
        <fullName evidence="3">F-box domain-containing protein</fullName>
    </recommendedName>
</protein>
<accession>A0AAW0B3W2</accession>
<dbReference type="AlphaFoldDB" id="A0AAW0B3W2"/>
<dbReference type="Proteomes" id="UP001383192">
    <property type="component" value="Unassembled WGS sequence"/>
</dbReference>
<evidence type="ECO:0000313" key="1">
    <source>
        <dbReference type="EMBL" id="KAK7020739.1"/>
    </source>
</evidence>
<gene>
    <name evidence="1" type="ORF">VNI00_017594</name>
</gene>
<evidence type="ECO:0008006" key="3">
    <source>
        <dbReference type="Google" id="ProtNLM"/>
    </source>
</evidence>
<evidence type="ECO:0000313" key="2">
    <source>
        <dbReference type="Proteomes" id="UP001383192"/>
    </source>
</evidence>
<reference evidence="1 2" key="1">
    <citation type="submission" date="2024-01" db="EMBL/GenBank/DDBJ databases">
        <title>A draft genome for a cacao thread blight-causing isolate of Paramarasmius palmivorus.</title>
        <authorList>
            <person name="Baruah I.K."/>
            <person name="Bukari Y."/>
            <person name="Amoako-Attah I."/>
            <person name="Meinhardt L.W."/>
            <person name="Bailey B.A."/>
            <person name="Cohen S.P."/>
        </authorList>
    </citation>
    <scope>NUCLEOTIDE SEQUENCE [LARGE SCALE GENOMIC DNA]</scope>
    <source>
        <strain evidence="1 2">GH-12</strain>
    </source>
</reference>
<keyword evidence="2" id="KW-1185">Reference proteome</keyword>
<proteinExistence type="predicted"/>
<dbReference type="EMBL" id="JAYKXP010000180">
    <property type="protein sequence ID" value="KAK7020739.1"/>
    <property type="molecule type" value="Genomic_DNA"/>
</dbReference>
<organism evidence="1 2">
    <name type="scientific">Paramarasmius palmivorus</name>
    <dbReference type="NCBI Taxonomy" id="297713"/>
    <lineage>
        <taxon>Eukaryota</taxon>
        <taxon>Fungi</taxon>
        <taxon>Dikarya</taxon>
        <taxon>Basidiomycota</taxon>
        <taxon>Agaricomycotina</taxon>
        <taxon>Agaricomycetes</taxon>
        <taxon>Agaricomycetidae</taxon>
        <taxon>Agaricales</taxon>
        <taxon>Marasmiineae</taxon>
        <taxon>Marasmiaceae</taxon>
        <taxon>Paramarasmius</taxon>
    </lineage>
</organism>
<sequence>MIFRLPAKFSEAKTRAYSTDFIEFLRGIPDLLAHVRRFSLQTEDSCMSKEFIETTMQSIMFTTSAFGGLRFLKMTSGMVVIEPFLRLISNNSKLETLIVEGFVFSSRSALSTLLGFRSPNIQTLCLGDIDRVEPYSGLSFQEPDPTFSAFRNVFASEATQRGTPTVVPSLQRLSLSGRITRSLCLWMFSPPVQMDQPIQTYALTDLRWRTYTIDYDDFFSARQRSSIESLAVNTDALDTGFAAFNYPNLLSIQVFRGIYLHDVKRVLRELVTLARAPKLKALHLNLWHRETIISGNYVGIHDDPAIRDTLDPYLCTQLQNFGEQHHIDVTLEITSLDEPAGWVIAGDFGEVFPKTSRLPNVRLHMGVAERWWE</sequence>
<name>A0AAW0B3W2_9AGAR</name>